<accession>A8AAU1</accession>
<dbReference type="Proteomes" id="UP000000262">
    <property type="component" value="Chromosome"/>
</dbReference>
<reference evidence="1 2" key="1">
    <citation type="journal article" date="2008" name="Genome Biol.">
        <title>A genomic analysis of the archaeal system Ignicoccus hospitalis-Nanoarchaeum equitans.</title>
        <authorList>
            <person name="Podar M."/>
            <person name="Anderson I."/>
            <person name="Makarova K.S."/>
            <person name="Elkins J.G."/>
            <person name="Ivanova N."/>
            <person name="Wall M.A."/>
            <person name="Lykidis A."/>
            <person name="Mavromatis K."/>
            <person name="Sun H."/>
            <person name="Hudson M.E."/>
            <person name="Chen W."/>
            <person name="Deciu C."/>
            <person name="Hutchison D."/>
            <person name="Eads J.R."/>
            <person name="Anderson A."/>
            <person name="Fernandes F."/>
            <person name="Szeto E."/>
            <person name="Lapidus A."/>
            <person name="Kyrpides N.C."/>
            <person name="Saier M.H.Jr."/>
            <person name="Richardson P.M."/>
            <person name="Rachel R."/>
            <person name="Huber H."/>
            <person name="Eisen J.A."/>
            <person name="Koonin E.V."/>
            <person name="Keller M."/>
            <person name="Stetter K.O."/>
        </authorList>
    </citation>
    <scope>NUCLEOTIDE SEQUENCE [LARGE SCALE GENOMIC DNA]</scope>
    <source>
        <strain evidence="2">KIN4/I / DSM 18386 / JCM 14125</strain>
    </source>
</reference>
<dbReference type="STRING" id="453591.Igni_0861"/>
<keyword evidence="2" id="KW-1185">Reference proteome</keyword>
<organism evidence="1 2">
    <name type="scientific">Ignicoccus hospitalis (strain KIN4/I / DSM 18386 / JCM 14125)</name>
    <dbReference type="NCBI Taxonomy" id="453591"/>
    <lineage>
        <taxon>Archaea</taxon>
        <taxon>Thermoproteota</taxon>
        <taxon>Thermoprotei</taxon>
        <taxon>Desulfurococcales</taxon>
        <taxon>Desulfurococcaceae</taxon>
        <taxon>Ignicoccus</taxon>
    </lineage>
</organism>
<evidence type="ECO:0000313" key="1">
    <source>
        <dbReference type="EMBL" id="ABU82043.1"/>
    </source>
</evidence>
<dbReference type="HOGENOM" id="CLU_635552_0_0_2"/>
<dbReference type="EMBL" id="CP000816">
    <property type="protein sequence ID" value="ABU82043.1"/>
    <property type="molecule type" value="Genomic_DNA"/>
</dbReference>
<dbReference type="KEGG" id="iho:Igni_0861"/>
<proteinExistence type="predicted"/>
<dbReference type="GeneID" id="5562429"/>
<evidence type="ECO:0000313" key="2">
    <source>
        <dbReference type="Proteomes" id="UP000000262"/>
    </source>
</evidence>
<dbReference type="OrthoDB" id="382759at2157"/>
<dbReference type="RefSeq" id="WP_012123007.1">
    <property type="nucleotide sequence ID" value="NC_009776.1"/>
</dbReference>
<dbReference type="AlphaFoldDB" id="A8AAU1"/>
<sequence length="431" mass="48726">MKSHEDAASQKVLEKALEFVDSLKDYGFVRVYASPTFEELVAASQLQQTLENNSIKAIVDVFPFREPDNQSPLITLGMRAPKRSGPTLEIVPSQPLVTENKVSFWVKNANSSTIVIKLLEERFVVKDDHKIFSIIASYAAEENPLEGLTYLIVESLKVANIVKEDITFSLYKWKSLPLCHSVAYTAVPFFVSLAASPEKVCNYLKENKVDIDETTSIRDLMQRKESEELVEIIKLLVSYLEEVSKRPNRDPTEIIDRGVELEEEVLKERKLPRSLVHGFKQATYVFLTTIDLSAFHVIALPALSYYFYRADELYVSSVRFAARELPNSLIGSKIIVQSGKKLTVLPLDQVPPSPTLLYRMVRDYGVGRDVGHVVVFKVGKNVFIPIDSIKRSGLDLERSVRRAVEDGWEIRGGSLVAEDEKLERVKKLLFG</sequence>
<dbReference type="eggNOG" id="arCOG00427">
    <property type="taxonomic scope" value="Archaea"/>
</dbReference>
<protein>
    <submittedName>
        <fullName evidence="1">Uncharacterized protein</fullName>
    </submittedName>
</protein>
<name>A8AAU1_IGNH4</name>
<gene>
    <name evidence="1" type="ordered locus">Igni_0861</name>
</gene>